<keyword evidence="7 17" id="KW-0547">Nucleotide-binding</keyword>
<feature type="binding site" evidence="18">
    <location>
        <position position="32"/>
    </location>
    <ligand>
        <name>a divalent metal cation</name>
        <dbReference type="ChEBI" id="CHEBI:60240"/>
    </ligand>
</feature>
<evidence type="ECO:0000256" key="7">
    <source>
        <dbReference type="ARBA" id="ARBA00022741"/>
    </source>
</evidence>
<keyword evidence="4" id="KW-0444">Lipid biosynthesis</keyword>
<evidence type="ECO:0000256" key="1">
    <source>
        <dbReference type="ARBA" id="ARBA00004651"/>
    </source>
</evidence>
<feature type="binding site" evidence="17">
    <location>
        <begin position="89"/>
        <end position="91"/>
    </location>
    <ligand>
        <name>ATP</name>
        <dbReference type="ChEBI" id="CHEBI:30616"/>
    </ligand>
</feature>
<keyword evidence="8 20" id="KW-0418">Kinase</keyword>
<dbReference type="AlphaFoldDB" id="A0A428MXV1"/>
<evidence type="ECO:0000256" key="8">
    <source>
        <dbReference type="ARBA" id="ARBA00022777"/>
    </source>
</evidence>
<evidence type="ECO:0000256" key="18">
    <source>
        <dbReference type="PIRSR" id="PIRSR600829-4"/>
    </source>
</evidence>
<feature type="binding site" evidence="16">
    <location>
        <position position="73"/>
    </location>
    <ligand>
        <name>substrate</name>
    </ligand>
</feature>
<evidence type="ECO:0000256" key="11">
    <source>
        <dbReference type="ARBA" id="ARBA00023098"/>
    </source>
</evidence>
<dbReference type="InterPro" id="IPR036945">
    <property type="entry name" value="DAGK_sf"/>
</dbReference>
<keyword evidence="21" id="KW-1185">Reference proteome</keyword>
<comment type="similarity">
    <text evidence="2">Belongs to the bacterial diacylglycerol kinase family.</text>
</comment>
<evidence type="ECO:0000256" key="17">
    <source>
        <dbReference type="PIRSR" id="PIRSR600829-3"/>
    </source>
</evidence>
<evidence type="ECO:0000256" key="3">
    <source>
        <dbReference type="ARBA" id="ARBA00022475"/>
    </source>
</evidence>
<keyword evidence="3" id="KW-1003">Cell membrane</keyword>
<dbReference type="InterPro" id="IPR000829">
    <property type="entry name" value="DAGK"/>
</dbReference>
<keyword evidence="12 19" id="KW-0472">Membrane</keyword>
<evidence type="ECO:0000313" key="20">
    <source>
        <dbReference type="EMBL" id="RSL30965.1"/>
    </source>
</evidence>
<keyword evidence="9 17" id="KW-0067">ATP-binding</keyword>
<proteinExistence type="inferred from homology"/>
<dbReference type="GO" id="GO:0016301">
    <property type="term" value="F:kinase activity"/>
    <property type="evidence" value="ECO:0007669"/>
    <property type="project" value="UniProtKB-KW"/>
</dbReference>
<protein>
    <submittedName>
        <fullName evidence="20">Diacylglycerol kinase family protein</fullName>
    </submittedName>
</protein>
<dbReference type="PROSITE" id="PS01069">
    <property type="entry name" value="DAGK_PROKAR"/>
    <property type="match status" value="1"/>
</dbReference>
<keyword evidence="18" id="KW-0460">Magnesium</keyword>
<feature type="binding site" evidence="17">
    <location>
        <position position="13"/>
    </location>
    <ligand>
        <name>ATP</name>
        <dbReference type="ChEBI" id="CHEBI:30616"/>
    </ligand>
</feature>
<dbReference type="PANTHER" id="PTHR34299:SF1">
    <property type="entry name" value="DIACYLGLYCEROL KINASE"/>
    <property type="match status" value="1"/>
</dbReference>
<evidence type="ECO:0000256" key="6">
    <source>
        <dbReference type="ARBA" id="ARBA00022692"/>
    </source>
</evidence>
<comment type="cofactor">
    <cofactor evidence="18">
        <name>Mg(2+)</name>
        <dbReference type="ChEBI" id="CHEBI:18420"/>
    </cofactor>
    <text evidence="18">Mn(2+), Zn(2+), Cd(2+) and Co(2+) support activity to lesser extents.</text>
</comment>
<dbReference type="GO" id="GO:0008654">
    <property type="term" value="P:phospholipid biosynthetic process"/>
    <property type="evidence" value="ECO:0007669"/>
    <property type="project" value="UniProtKB-KW"/>
</dbReference>
<feature type="transmembrane region" description="Helical" evidence="19">
    <location>
        <begin position="35"/>
        <end position="54"/>
    </location>
</feature>
<keyword evidence="14" id="KW-1208">Phospholipid metabolism</keyword>
<feature type="binding site" evidence="17">
    <location>
        <position position="20"/>
    </location>
    <ligand>
        <name>ATP</name>
        <dbReference type="ChEBI" id="CHEBI:30616"/>
    </ligand>
</feature>
<feature type="binding site" evidence="17">
    <location>
        <begin position="98"/>
        <end position="99"/>
    </location>
    <ligand>
        <name>ATP</name>
        <dbReference type="ChEBI" id="CHEBI:30616"/>
    </ligand>
</feature>
<feature type="binding site" evidence="16">
    <location>
        <position position="13"/>
    </location>
    <ligand>
        <name>substrate</name>
    </ligand>
</feature>
<evidence type="ECO:0000256" key="10">
    <source>
        <dbReference type="ARBA" id="ARBA00022989"/>
    </source>
</evidence>
<name>A0A428MXV1_9BACI</name>
<evidence type="ECO:0000256" key="12">
    <source>
        <dbReference type="ARBA" id="ARBA00023136"/>
    </source>
</evidence>
<feature type="transmembrane region" description="Helical" evidence="19">
    <location>
        <begin position="100"/>
        <end position="121"/>
    </location>
</feature>
<feature type="binding site" evidence="18">
    <location>
        <position position="80"/>
    </location>
    <ligand>
        <name>a divalent metal cation</name>
        <dbReference type="ChEBI" id="CHEBI:60240"/>
    </ligand>
</feature>
<dbReference type="EMBL" id="RBVX01000030">
    <property type="protein sequence ID" value="RSL30965.1"/>
    <property type="molecule type" value="Genomic_DNA"/>
</dbReference>
<dbReference type="InterPro" id="IPR033717">
    <property type="entry name" value="UDPK"/>
</dbReference>
<comment type="subcellular location">
    <subcellularLocation>
        <location evidence="1">Cell membrane</location>
        <topology evidence="1">Multi-pass membrane protein</topology>
    </subcellularLocation>
</comment>
<dbReference type="Pfam" id="PF01219">
    <property type="entry name" value="DAGK_prokar"/>
    <property type="match status" value="1"/>
</dbReference>
<gene>
    <name evidence="20" type="ORF">D7Z54_23245</name>
</gene>
<evidence type="ECO:0000313" key="21">
    <source>
        <dbReference type="Proteomes" id="UP000275076"/>
    </source>
</evidence>
<reference evidence="20 21" key="1">
    <citation type="submission" date="2018-10" db="EMBL/GenBank/DDBJ databases">
        <title>Draft genome sequence of Bacillus salarius IM0101, isolated from a hypersaline soil in Inner Mongolia, China.</title>
        <authorList>
            <person name="Yamprayoonswat W."/>
            <person name="Boonvisut S."/>
            <person name="Jumpathong W."/>
            <person name="Sittihan S."/>
            <person name="Ruangsuj P."/>
            <person name="Wanthongcharoen S."/>
            <person name="Thongpramul N."/>
            <person name="Pimmason S."/>
            <person name="Yu B."/>
            <person name="Yasawong M."/>
        </authorList>
    </citation>
    <scope>NUCLEOTIDE SEQUENCE [LARGE SCALE GENOMIC DNA]</scope>
    <source>
        <strain evidence="20 21">IM0101</strain>
    </source>
</reference>
<feature type="transmembrane region" description="Helical" evidence="19">
    <location>
        <begin position="60"/>
        <end position="79"/>
    </location>
</feature>
<dbReference type="Gene3D" id="1.10.287.3610">
    <property type="match status" value="1"/>
</dbReference>
<keyword evidence="18" id="KW-0479">Metal-binding</keyword>
<keyword evidence="11" id="KW-0443">Lipid metabolism</keyword>
<evidence type="ECO:0000256" key="5">
    <source>
        <dbReference type="ARBA" id="ARBA00022679"/>
    </source>
</evidence>
<evidence type="ECO:0000256" key="16">
    <source>
        <dbReference type="PIRSR" id="PIRSR600829-2"/>
    </source>
</evidence>
<evidence type="ECO:0000256" key="15">
    <source>
        <dbReference type="PIRSR" id="PIRSR600829-1"/>
    </source>
</evidence>
<organism evidence="20 21">
    <name type="scientific">Salibacterium salarium</name>
    <dbReference type="NCBI Taxonomy" id="284579"/>
    <lineage>
        <taxon>Bacteria</taxon>
        <taxon>Bacillati</taxon>
        <taxon>Bacillota</taxon>
        <taxon>Bacilli</taxon>
        <taxon>Bacillales</taxon>
        <taxon>Bacillaceae</taxon>
    </lineage>
</organism>
<comment type="caution">
    <text evidence="20">The sequence shown here is derived from an EMBL/GenBank/DDBJ whole genome shotgun (WGS) entry which is preliminary data.</text>
</comment>
<dbReference type="PANTHER" id="PTHR34299">
    <property type="entry name" value="DIACYLGLYCEROL KINASE"/>
    <property type="match status" value="1"/>
</dbReference>
<dbReference type="GO" id="GO:0046872">
    <property type="term" value="F:metal ion binding"/>
    <property type="evidence" value="ECO:0007669"/>
    <property type="project" value="UniProtKB-KW"/>
</dbReference>
<keyword evidence="6 19" id="KW-0812">Transmembrane</keyword>
<accession>A0A428MXV1</accession>
<sequence length="131" mass="14814">MDLKDRRKKGWGRFFRSFRYASRGLRNVFLEEQNIQLHLSAAAIAIIMAFVFSIPLIHWMILIIVIGGMFALEIINTAIERVVDLITEEYHPSAELAKDIAAAAVFVYSIAAIVVGVLLFYQPIVSLLFTN</sequence>
<evidence type="ECO:0000256" key="2">
    <source>
        <dbReference type="ARBA" id="ARBA00005967"/>
    </source>
</evidence>
<evidence type="ECO:0000256" key="19">
    <source>
        <dbReference type="SAM" id="Phobius"/>
    </source>
</evidence>
<evidence type="ECO:0000256" key="14">
    <source>
        <dbReference type="ARBA" id="ARBA00023264"/>
    </source>
</evidence>
<keyword evidence="13" id="KW-0594">Phospholipid biosynthesis</keyword>
<keyword evidence="10 19" id="KW-1133">Transmembrane helix</keyword>
<feature type="active site" description="Proton acceptor" evidence="15">
    <location>
        <position position="73"/>
    </location>
</feature>
<evidence type="ECO:0000256" key="9">
    <source>
        <dbReference type="ARBA" id="ARBA00022840"/>
    </source>
</evidence>
<dbReference type="CDD" id="cd14265">
    <property type="entry name" value="UDPK_IM_like"/>
    <property type="match status" value="1"/>
</dbReference>
<dbReference type="GO" id="GO:0005524">
    <property type="term" value="F:ATP binding"/>
    <property type="evidence" value="ECO:0007669"/>
    <property type="project" value="UniProtKB-KW"/>
</dbReference>
<dbReference type="Proteomes" id="UP000275076">
    <property type="component" value="Unassembled WGS sequence"/>
</dbReference>
<feature type="binding site" evidence="17">
    <location>
        <position position="80"/>
    </location>
    <ligand>
        <name>ATP</name>
        <dbReference type="ChEBI" id="CHEBI:30616"/>
    </ligand>
</feature>
<evidence type="ECO:0000256" key="4">
    <source>
        <dbReference type="ARBA" id="ARBA00022516"/>
    </source>
</evidence>
<keyword evidence="5" id="KW-0808">Transferase</keyword>
<dbReference type="GO" id="GO:0005886">
    <property type="term" value="C:plasma membrane"/>
    <property type="evidence" value="ECO:0007669"/>
    <property type="project" value="UniProtKB-SubCell"/>
</dbReference>
<dbReference type="OrthoDB" id="9789934at2"/>
<evidence type="ECO:0000256" key="13">
    <source>
        <dbReference type="ARBA" id="ARBA00023209"/>
    </source>
</evidence>
<feature type="binding site" evidence="17">
    <location>
        <position position="32"/>
    </location>
    <ligand>
        <name>ATP</name>
        <dbReference type="ChEBI" id="CHEBI:30616"/>
    </ligand>
</feature>